<dbReference type="PANTHER" id="PTHR11804:SF84">
    <property type="entry name" value="SACCHAROLYSIN"/>
    <property type="match status" value="1"/>
</dbReference>
<keyword evidence="4 9" id="KW-0378">Hydrolase</keyword>
<evidence type="ECO:0000259" key="7">
    <source>
        <dbReference type="Pfam" id="PF01432"/>
    </source>
</evidence>
<evidence type="ECO:0000256" key="1">
    <source>
        <dbReference type="ARBA" id="ARBA00001947"/>
    </source>
</evidence>
<dbReference type="Pfam" id="PF01432">
    <property type="entry name" value="Peptidase_M3"/>
    <property type="match status" value="1"/>
</dbReference>
<dbReference type="Gene3D" id="1.10.287.830">
    <property type="entry name" value="putative peptidase helix hairpin domain like"/>
    <property type="match status" value="1"/>
</dbReference>
<evidence type="ECO:0000313" key="9">
    <source>
        <dbReference type="EMBL" id="EKC45049.1"/>
    </source>
</evidence>
<dbReference type="PANTHER" id="PTHR11804">
    <property type="entry name" value="PROTEASE M3 THIMET OLIGOPEPTIDASE-RELATED"/>
    <property type="match status" value="1"/>
</dbReference>
<dbReference type="EMBL" id="AJWZ01011490">
    <property type="protein sequence ID" value="EKC45049.1"/>
    <property type="molecule type" value="Genomic_DNA"/>
</dbReference>
<dbReference type="AlphaFoldDB" id="K1RNH9"/>
<dbReference type="InterPro" id="IPR004438">
    <property type="entry name" value="Peptidase_M3B"/>
</dbReference>
<dbReference type="CDD" id="cd09608">
    <property type="entry name" value="M3B_PepF"/>
    <property type="match status" value="1"/>
</dbReference>
<organism evidence="9">
    <name type="scientific">human gut metagenome</name>
    <dbReference type="NCBI Taxonomy" id="408170"/>
    <lineage>
        <taxon>unclassified sequences</taxon>
        <taxon>metagenomes</taxon>
        <taxon>organismal metagenomes</taxon>
    </lineage>
</organism>
<keyword evidence="6" id="KW-0482">Metalloprotease</keyword>
<reference evidence="9" key="1">
    <citation type="journal article" date="2013" name="Environ. Microbiol.">
        <title>Microbiota from the distal guts of lean and obese adolescents exhibit partial functional redundancy besides clear differences in community structure.</title>
        <authorList>
            <person name="Ferrer M."/>
            <person name="Ruiz A."/>
            <person name="Lanza F."/>
            <person name="Haange S.B."/>
            <person name="Oberbach A."/>
            <person name="Till H."/>
            <person name="Bargiela R."/>
            <person name="Campoy C."/>
            <person name="Segura M.T."/>
            <person name="Richter M."/>
            <person name="von Bergen M."/>
            <person name="Seifert J."/>
            <person name="Suarez A."/>
        </authorList>
    </citation>
    <scope>NUCLEOTIDE SEQUENCE</scope>
</reference>
<dbReference type="EC" id="3.4.24.-" evidence="9"/>
<keyword evidence="3" id="KW-0479">Metal-binding</keyword>
<dbReference type="InterPro" id="IPR045090">
    <property type="entry name" value="Pept_M3A_M3B"/>
</dbReference>
<dbReference type="InterPro" id="IPR001567">
    <property type="entry name" value="Pept_M3A_M3B_dom"/>
</dbReference>
<proteinExistence type="predicted"/>
<name>K1RNH9_9ZZZZ</name>
<evidence type="ECO:0000259" key="8">
    <source>
        <dbReference type="Pfam" id="PF08439"/>
    </source>
</evidence>
<evidence type="ECO:0000256" key="3">
    <source>
        <dbReference type="ARBA" id="ARBA00022723"/>
    </source>
</evidence>
<dbReference type="GO" id="GO:0004222">
    <property type="term" value="F:metalloendopeptidase activity"/>
    <property type="evidence" value="ECO:0007669"/>
    <property type="project" value="InterPro"/>
</dbReference>
<dbReference type="NCBIfam" id="TIGR00181">
    <property type="entry name" value="pepF"/>
    <property type="match status" value="1"/>
</dbReference>
<accession>K1RNH9</accession>
<dbReference type="InterPro" id="IPR042088">
    <property type="entry name" value="OligoPept_F_C"/>
</dbReference>
<gene>
    <name evidence="9" type="ORF">OBE_17121</name>
</gene>
<evidence type="ECO:0000256" key="5">
    <source>
        <dbReference type="ARBA" id="ARBA00022833"/>
    </source>
</evidence>
<evidence type="ECO:0000256" key="6">
    <source>
        <dbReference type="ARBA" id="ARBA00023049"/>
    </source>
</evidence>
<keyword evidence="2" id="KW-0645">Protease</keyword>
<comment type="caution">
    <text evidence="9">The sequence shown here is derived from an EMBL/GenBank/DDBJ whole genome shotgun (WGS) entry which is preliminary data.</text>
</comment>
<feature type="domain" description="Oligopeptidase F N-terminal" evidence="8">
    <location>
        <begin position="118"/>
        <end position="180"/>
    </location>
</feature>
<dbReference type="GO" id="GO:0006508">
    <property type="term" value="P:proteolysis"/>
    <property type="evidence" value="ECO:0007669"/>
    <property type="project" value="UniProtKB-KW"/>
</dbReference>
<evidence type="ECO:0000256" key="2">
    <source>
        <dbReference type="ARBA" id="ARBA00022670"/>
    </source>
</evidence>
<dbReference type="Pfam" id="PF08439">
    <property type="entry name" value="Peptidase_M3_N"/>
    <property type="match status" value="1"/>
</dbReference>
<dbReference type="Gene3D" id="1.10.1370.20">
    <property type="entry name" value="Oligoendopeptidase f, C-terminal domain"/>
    <property type="match status" value="1"/>
</dbReference>
<evidence type="ECO:0000256" key="4">
    <source>
        <dbReference type="ARBA" id="ARBA00022801"/>
    </source>
</evidence>
<sequence length="598" mass="69598">MDKLKERSEVNASDKWQIEKIYKSIEEFNKDYTWVEESFNTLKQLVKKFLNSKEDFSAFFKFDSKISRVIEKLSVYANCKEDEDTANTTYQELSSKIQNLYAKYSEIISSVVPNIIKEDENKILSYIDEDLESYRHMITSILRQKKHCLSSDNEKLLAAFSPVLGSASDTYSYLTNADMKLGTIHDEENKEVELNESNFSRYIRSKDRRVREESFEKLYESYAGVKNTIASLYGSILKYDSINAKLRGYTSSLESYLNPNNIPTALYNNLIKTISDNLEPLYEYFELKKKMLGLDEFHLYDGYVSTIKSIDKKYSYEEAKSIVLDALKIYNDEYIKKLEEAFNNGWIDIYPNKGKKSGAYSTGSYDTLPYVLLNYTGEYNDVSTLAHELGHSIHTYFSTSNQPYETSSYVIFLAEIASTTNELILSDYMYKKATAKEEKLAILNERLDLFKATLYRQTMFAEFEKNAHDYVDSGNIATCEYLNSMYYDLNKKYFGDKVVVDKDIANEWSRIPHFYTPFYVYQYATSLSIACYVAQNLINQTPGFKEKYLKLLKSGGKDYPLELLKIIDINLEDNKVFESAIDLFKETLEEFKNTYLEK</sequence>
<keyword evidence="5" id="KW-0862">Zinc</keyword>
<dbReference type="Gene3D" id="1.20.140.70">
    <property type="entry name" value="Oligopeptidase f, N-terminal domain"/>
    <property type="match status" value="1"/>
</dbReference>
<comment type="cofactor">
    <cofactor evidence="1">
        <name>Zn(2+)</name>
        <dbReference type="ChEBI" id="CHEBI:29105"/>
    </cofactor>
</comment>
<dbReference type="SUPFAM" id="SSF55486">
    <property type="entry name" value="Metalloproteases ('zincins'), catalytic domain"/>
    <property type="match status" value="1"/>
</dbReference>
<dbReference type="GO" id="GO:0046872">
    <property type="term" value="F:metal ion binding"/>
    <property type="evidence" value="ECO:0007669"/>
    <property type="project" value="UniProtKB-KW"/>
</dbReference>
<dbReference type="InterPro" id="IPR013647">
    <property type="entry name" value="OligopepF_N_dom"/>
</dbReference>
<feature type="domain" description="Peptidase M3A/M3B catalytic" evidence="7">
    <location>
        <begin position="203"/>
        <end position="581"/>
    </location>
</feature>
<dbReference type="GO" id="GO:0006518">
    <property type="term" value="P:peptide metabolic process"/>
    <property type="evidence" value="ECO:0007669"/>
    <property type="project" value="TreeGrafter"/>
</dbReference>
<protein>
    <submittedName>
        <fullName evidence="9">Oligoendopeptidase F</fullName>
        <ecNumber evidence="9">3.4.24.-</ecNumber>
    </submittedName>
</protein>